<dbReference type="AlphaFoldDB" id="A0A4Q2AK40"/>
<evidence type="ECO:0000313" key="1">
    <source>
        <dbReference type="EMBL" id="RXV70536.1"/>
    </source>
</evidence>
<dbReference type="Proteomes" id="UP000306855">
    <property type="component" value="Unassembled WGS sequence"/>
</dbReference>
<dbReference type="Proteomes" id="UP000289316">
    <property type="component" value="Unassembled WGS sequence"/>
</dbReference>
<organism evidence="1 3">
    <name type="scientific">Ligilactobacillus murinus</name>
    <dbReference type="NCBI Taxonomy" id="1622"/>
    <lineage>
        <taxon>Bacteria</taxon>
        <taxon>Bacillati</taxon>
        <taxon>Bacillota</taxon>
        <taxon>Bacilli</taxon>
        <taxon>Lactobacillales</taxon>
        <taxon>Lactobacillaceae</taxon>
        <taxon>Ligilactobacillus</taxon>
    </lineage>
</organism>
<accession>A0A4Q2AK40</accession>
<evidence type="ECO:0000313" key="4">
    <source>
        <dbReference type="Proteomes" id="UP000306855"/>
    </source>
</evidence>
<evidence type="ECO:0000313" key="3">
    <source>
        <dbReference type="Proteomes" id="UP000289316"/>
    </source>
</evidence>
<gene>
    <name evidence="1" type="ORF">D6C19_08485</name>
    <name evidence="2" type="ORF">E5340_04505</name>
</gene>
<dbReference type="InterPro" id="IPR021808">
    <property type="entry name" value="DUF3383"/>
</dbReference>
<dbReference type="OrthoDB" id="1684431at2"/>
<proteinExistence type="predicted"/>
<dbReference type="Pfam" id="PF11863">
    <property type="entry name" value="DUF3383"/>
    <property type="match status" value="1"/>
</dbReference>
<evidence type="ECO:0000313" key="2">
    <source>
        <dbReference type="EMBL" id="TGY55935.1"/>
    </source>
</evidence>
<name>A0A4Q2AK40_9LACO</name>
<protein>
    <submittedName>
        <fullName evidence="1">DUF3383 family protein</fullName>
    </submittedName>
</protein>
<sequence length="342" mass="36979">MSETLSDITVKLNVDQPSTPVNMGVLAIFTKGETPDVKSYYTLGDVQEDFAQNTDLLAVAQGYFAQKYHGEKLVVITYSESIAAATAAYYSEGWEFATVVGEDAQTDVVTLANYLDGQSERFAVVGVPATTEFVTTKLDSFVDRFEGVKRVIVFASGKTEAKALFGAGALIGALGNEQVGSITWKFRQIGGVETTDLSVTNIKKLHTNKIFTYVEKSGIQQTSEGFTLSGEFIDSLHGDDWIKATIETELQKLLSTSRKITFDAVGIAQIDATVTTVLNQATANGIILINEETGSGKFQVRTVSRANTPQADIAQRKYNGLSFSYTRSGAIHSVTVNGQINL</sequence>
<dbReference type="RefSeq" id="WP_004047529.1">
    <property type="nucleotide sequence ID" value="NZ_BDFM01000189.1"/>
</dbReference>
<dbReference type="EMBL" id="QZFR01000067">
    <property type="protein sequence ID" value="RXV70536.1"/>
    <property type="molecule type" value="Genomic_DNA"/>
</dbReference>
<reference evidence="1 3" key="1">
    <citation type="submission" date="2018-09" db="EMBL/GenBank/DDBJ databases">
        <title>Murine metabolic-syndrome-specific gut microbial biobank.</title>
        <authorList>
            <person name="Liu C."/>
        </authorList>
    </citation>
    <scope>NUCLEOTIDE SEQUENCE [LARGE SCALE GENOMIC DNA]</scope>
    <source>
        <strain evidence="1 3">C-30</strain>
    </source>
</reference>
<dbReference type="EMBL" id="SRYK01000015">
    <property type="protein sequence ID" value="TGY55935.1"/>
    <property type="molecule type" value="Genomic_DNA"/>
</dbReference>
<reference evidence="2 4" key="2">
    <citation type="submission" date="2019-04" db="EMBL/GenBank/DDBJ databases">
        <title>Microbes associate with the intestines of laboratory mice.</title>
        <authorList>
            <person name="Navarre W."/>
            <person name="Wong E."/>
            <person name="Huang K."/>
            <person name="Tropini C."/>
            <person name="Ng K."/>
            <person name="Yu B."/>
        </authorList>
    </citation>
    <scope>NUCLEOTIDE SEQUENCE [LARGE SCALE GENOMIC DNA]</scope>
    <source>
        <strain evidence="2 4">NM26_J9</strain>
    </source>
</reference>
<comment type="caution">
    <text evidence="1">The sequence shown here is derived from an EMBL/GenBank/DDBJ whole genome shotgun (WGS) entry which is preliminary data.</text>
</comment>